<evidence type="ECO:0000313" key="3">
    <source>
        <dbReference type="Proteomes" id="UP001187531"/>
    </source>
</evidence>
<dbReference type="AlphaFoldDB" id="A0AA88IAU6"/>
<dbReference type="PROSITE" id="PS51910">
    <property type="entry name" value="GH18_2"/>
    <property type="match status" value="1"/>
</dbReference>
<dbReference type="SUPFAM" id="SSF51445">
    <property type="entry name" value="(Trans)glycosidases"/>
    <property type="match status" value="1"/>
</dbReference>
<evidence type="ECO:0000259" key="1">
    <source>
        <dbReference type="PROSITE" id="PS51910"/>
    </source>
</evidence>
<reference evidence="2" key="1">
    <citation type="submission" date="2023-07" db="EMBL/GenBank/DDBJ databases">
        <title>Chromosome-level genome assembly of Artemia franciscana.</title>
        <authorList>
            <person name="Jo E."/>
        </authorList>
    </citation>
    <scope>NUCLEOTIDE SEQUENCE</scope>
    <source>
        <tissue evidence="2">Whole body</tissue>
    </source>
</reference>
<dbReference type="SUPFAM" id="SSF54556">
    <property type="entry name" value="Chitinase insertion domain"/>
    <property type="match status" value="1"/>
</dbReference>
<dbReference type="GO" id="GO:0005576">
    <property type="term" value="C:extracellular region"/>
    <property type="evidence" value="ECO:0007669"/>
    <property type="project" value="TreeGrafter"/>
</dbReference>
<dbReference type="GO" id="GO:0005975">
    <property type="term" value="P:carbohydrate metabolic process"/>
    <property type="evidence" value="ECO:0007669"/>
    <property type="project" value="InterPro"/>
</dbReference>
<dbReference type="EMBL" id="JAVRJZ010000003">
    <property type="protein sequence ID" value="KAK2725075.1"/>
    <property type="molecule type" value="Genomic_DNA"/>
</dbReference>
<dbReference type="GO" id="GO:0006032">
    <property type="term" value="P:chitin catabolic process"/>
    <property type="evidence" value="ECO:0007669"/>
    <property type="project" value="TreeGrafter"/>
</dbReference>
<dbReference type="Pfam" id="PF00704">
    <property type="entry name" value="Glyco_hydro_18"/>
    <property type="match status" value="1"/>
</dbReference>
<dbReference type="PANTHER" id="PTHR11177:SF317">
    <property type="entry name" value="CHITINASE 12-RELATED"/>
    <property type="match status" value="1"/>
</dbReference>
<dbReference type="InterPro" id="IPR029070">
    <property type="entry name" value="Chitinase_insertion_sf"/>
</dbReference>
<dbReference type="InterPro" id="IPR001223">
    <property type="entry name" value="Glyco_hydro18_cat"/>
</dbReference>
<proteinExistence type="predicted"/>
<dbReference type="InterPro" id="IPR050314">
    <property type="entry name" value="Glycosyl_Hydrlase_18"/>
</dbReference>
<keyword evidence="3" id="KW-1185">Reference proteome</keyword>
<dbReference type="Gene3D" id="3.20.20.80">
    <property type="entry name" value="Glycosidases"/>
    <property type="match status" value="1"/>
</dbReference>
<comment type="caution">
    <text evidence="2">The sequence shown here is derived from an EMBL/GenBank/DDBJ whole genome shotgun (WGS) entry which is preliminary data.</text>
</comment>
<dbReference type="Proteomes" id="UP001187531">
    <property type="component" value="Unassembled WGS sequence"/>
</dbReference>
<sequence length="147" mass="16068">MTCTTQKLSFALKYGEGVDHSVGSAATSGTNPTIISKQNGFLSYSEICLNVLNGWQEVNDSFTKSPYAFFESQWVGYDNPWSVGIKSNFINELGLGGAAVWSLENDDFLNLCGNGKSPLTNTIKQVLGAVVEGNYLILFEFFLNESK</sequence>
<evidence type="ECO:0000313" key="2">
    <source>
        <dbReference type="EMBL" id="KAK2725075.1"/>
    </source>
</evidence>
<accession>A0AA88IAU6</accession>
<dbReference type="InterPro" id="IPR017853">
    <property type="entry name" value="GH"/>
</dbReference>
<feature type="domain" description="GH18" evidence="1">
    <location>
        <begin position="1"/>
        <end position="130"/>
    </location>
</feature>
<name>A0AA88IAU6_ARTSF</name>
<protein>
    <recommendedName>
        <fullName evidence="1">GH18 domain-containing protein</fullName>
    </recommendedName>
</protein>
<dbReference type="PANTHER" id="PTHR11177">
    <property type="entry name" value="CHITINASE"/>
    <property type="match status" value="1"/>
</dbReference>
<gene>
    <name evidence="2" type="ORF">QYM36_001507</name>
</gene>
<dbReference type="Gene3D" id="3.10.50.10">
    <property type="match status" value="1"/>
</dbReference>
<dbReference type="GO" id="GO:0008061">
    <property type="term" value="F:chitin binding"/>
    <property type="evidence" value="ECO:0007669"/>
    <property type="project" value="TreeGrafter"/>
</dbReference>
<organism evidence="2 3">
    <name type="scientific">Artemia franciscana</name>
    <name type="common">Brine shrimp</name>
    <name type="synonym">Artemia sanfranciscana</name>
    <dbReference type="NCBI Taxonomy" id="6661"/>
    <lineage>
        <taxon>Eukaryota</taxon>
        <taxon>Metazoa</taxon>
        <taxon>Ecdysozoa</taxon>
        <taxon>Arthropoda</taxon>
        <taxon>Crustacea</taxon>
        <taxon>Branchiopoda</taxon>
        <taxon>Anostraca</taxon>
        <taxon>Artemiidae</taxon>
        <taxon>Artemia</taxon>
    </lineage>
</organism>
<dbReference type="GO" id="GO:0004568">
    <property type="term" value="F:chitinase activity"/>
    <property type="evidence" value="ECO:0007669"/>
    <property type="project" value="TreeGrafter"/>
</dbReference>